<keyword evidence="4" id="KW-1185">Reference proteome</keyword>
<reference evidence="2 5" key="2">
    <citation type="submission" date="2019-07" db="EMBL/GenBank/DDBJ databases">
        <title>Whole genome shotgun sequence of Myxococcus virescens NBRC 100334.</title>
        <authorList>
            <person name="Hosoyama A."/>
            <person name="Uohara A."/>
            <person name="Ohji S."/>
            <person name="Ichikawa N."/>
        </authorList>
    </citation>
    <scope>NUCLEOTIDE SEQUENCE [LARGE SCALE GENOMIC DNA]</scope>
    <source>
        <strain evidence="2 5">NBRC 100334</strain>
    </source>
</reference>
<reference evidence="3 4" key="1">
    <citation type="submission" date="2016-10" db="EMBL/GenBank/DDBJ databases">
        <authorList>
            <person name="Varghese N."/>
            <person name="Submissions S."/>
        </authorList>
    </citation>
    <scope>NUCLEOTIDE SEQUENCE [LARGE SCALE GENOMIC DNA]</scope>
    <source>
        <strain evidence="3 4">DSM 2260</strain>
    </source>
</reference>
<gene>
    <name evidence="2" type="ORF">MVI01_72400</name>
    <name evidence="3" type="ORF">SAMN04488504_108111</name>
</gene>
<evidence type="ECO:0000313" key="5">
    <source>
        <dbReference type="Proteomes" id="UP000321224"/>
    </source>
</evidence>
<dbReference type="EMBL" id="FNAJ01000008">
    <property type="protein sequence ID" value="SDE53804.1"/>
    <property type="molecule type" value="Genomic_DNA"/>
</dbReference>
<proteinExistence type="predicted"/>
<name>A0A511HPD1_9BACT</name>
<dbReference type="AlphaFoldDB" id="A0A511HPD1"/>
<protein>
    <submittedName>
        <fullName evidence="2">Uncharacterized protein</fullName>
    </submittedName>
</protein>
<evidence type="ECO:0000313" key="4">
    <source>
        <dbReference type="Proteomes" id="UP000198717"/>
    </source>
</evidence>
<dbReference type="Proteomes" id="UP000198717">
    <property type="component" value="Unassembled WGS sequence"/>
</dbReference>
<dbReference type="RefSeq" id="WP_090491634.1">
    <property type="nucleotide sequence ID" value="NZ_BJVY01000074.1"/>
</dbReference>
<feature type="region of interest" description="Disordered" evidence="1">
    <location>
        <begin position="53"/>
        <end position="73"/>
    </location>
</feature>
<dbReference type="Proteomes" id="UP000321224">
    <property type="component" value="Unassembled WGS sequence"/>
</dbReference>
<sequence length="73" mass="8003">MSARPIEVTVLSPAGEPLGTWTGTPTNALWRATRQTPRLTVSGATRPCERHGEGWALRLQEGERPPKNNGRAR</sequence>
<comment type="caution">
    <text evidence="2">The sequence shown here is derived from an EMBL/GenBank/DDBJ whole genome shotgun (WGS) entry which is preliminary data.</text>
</comment>
<accession>A0A511HPD1</accession>
<evidence type="ECO:0000313" key="3">
    <source>
        <dbReference type="EMBL" id="SDE53804.1"/>
    </source>
</evidence>
<dbReference type="EMBL" id="BJVY01000074">
    <property type="protein sequence ID" value="GEL75456.1"/>
    <property type="molecule type" value="Genomic_DNA"/>
</dbReference>
<organism evidence="2 5">
    <name type="scientific">Myxococcus virescens</name>
    <dbReference type="NCBI Taxonomy" id="83456"/>
    <lineage>
        <taxon>Bacteria</taxon>
        <taxon>Pseudomonadati</taxon>
        <taxon>Myxococcota</taxon>
        <taxon>Myxococcia</taxon>
        <taxon>Myxococcales</taxon>
        <taxon>Cystobacterineae</taxon>
        <taxon>Myxococcaceae</taxon>
        <taxon>Myxococcus</taxon>
    </lineage>
</organism>
<evidence type="ECO:0000256" key="1">
    <source>
        <dbReference type="SAM" id="MobiDB-lite"/>
    </source>
</evidence>
<evidence type="ECO:0000313" key="2">
    <source>
        <dbReference type="EMBL" id="GEL75456.1"/>
    </source>
</evidence>